<proteinExistence type="predicted"/>
<sequence>MKKTLMLLFMLFSSLVFAQPKSVVRGIAIDENNQVLPFATISVLVTKDSSNISSQLTKENGSFEFILSNSKSYLLKISVVGYQTTVFPFTIQGDFTDLGNVLVKSADNVLNEVIVKGNKEPVAVKKDTLEFDAGVLKPQQNDNLEDLLRKVPALEIDENGGIKAQNKVIKKLYIDGKEFFGNDPQLALKNLPAESIEKIQVVEKKTEQAEFSGVDDGEREMVINVTLKDSHKKGTFGFGSVAGFPKFDNSPAFYNAKTSVNRFSPSEQFSVIGLLNNLNQQGFTPQDAANFSSLNSQSNRGGGGGNAANVNLPIVVGKRPGIVSTEGAGLNYNNQYAKKSSFQSSYFFNAGHTDLLRNLFRQSFLPSKTINTDQNTQQNRDNNNHRLNAILTHHFDEKNLLKLTTSVNTVAGDALTNTLSKISTFSLGDTVVNTSNRTVRNHSNGQSYNNSLLLRHRFALPRRTISLNAVFNLNKDTNSDSTNTLNRNQVNGAIVERTINQENLRKTKQQNQRIQIAYTEPLAKNMTLEGNYAYQQNINSSNFDVWDIVNATFVQNNVLSNAYSSRFDFQQAGFKLNNETKEKTLMVGVFYQKSILQSIVKRASDNVLERRFQNILPSMRYSFRRSADNKNLRKVNNNVTFEYNTAVSEPSVRDLQPITVNNNPQNIFLGNPDLKPEYVHRLFLNDNIFNPKTFTNIGISGNLNYTQNAIAYAQTVSETLVRTTQPVNMPYRWNANLGMNYTFSIGKVKNRMRITISPRYLVSQGNSLVNGVNNLNTQNQYRGDFKFTYLTDKINFIVAANYQKSFVTYSVNQEFNQTFSILKNTTDLRWRITKEFTLATDFDYTYYQSSRLNNALKPIPILNVAVKHLFLKNNRGELMFSVQDVFKRNIYLSPRSDENFFEIDRSNTLSRYFLLTFTYTVRNQGKR</sequence>
<keyword evidence="1" id="KW-0732">Signal</keyword>
<evidence type="ECO:0000313" key="4">
    <source>
        <dbReference type="Proteomes" id="UP000002875"/>
    </source>
</evidence>
<reference evidence="3 4" key="1">
    <citation type="submission" date="2011-07" db="EMBL/GenBank/DDBJ databases">
        <title>The complete genome of chromosome of Emticicia oligotrophica DSM 17448.</title>
        <authorList>
            <consortium name="US DOE Joint Genome Institute (JGI-PGF)"/>
            <person name="Lucas S."/>
            <person name="Han J."/>
            <person name="Lapidus A."/>
            <person name="Bruce D."/>
            <person name="Goodwin L."/>
            <person name="Pitluck S."/>
            <person name="Peters L."/>
            <person name="Kyrpides N."/>
            <person name="Mavromatis K."/>
            <person name="Ivanova N."/>
            <person name="Ovchinnikova G."/>
            <person name="Teshima H."/>
            <person name="Detter J.C."/>
            <person name="Tapia R."/>
            <person name="Han C."/>
            <person name="Land M."/>
            <person name="Hauser L."/>
            <person name="Markowitz V."/>
            <person name="Cheng J.-F."/>
            <person name="Hugenholtz P."/>
            <person name="Woyke T."/>
            <person name="Wu D."/>
            <person name="Tindall B."/>
            <person name="Pomrenke H."/>
            <person name="Brambilla E."/>
            <person name="Klenk H.-P."/>
            <person name="Eisen J.A."/>
        </authorList>
    </citation>
    <scope>NUCLEOTIDE SEQUENCE [LARGE SCALE GENOMIC DNA]</scope>
    <source>
        <strain evidence="3 4">DSM 17448</strain>
    </source>
</reference>
<evidence type="ECO:0000313" key="3">
    <source>
        <dbReference type="EMBL" id="AFK03806.1"/>
    </source>
</evidence>
<keyword evidence="3" id="KW-0675">Receptor</keyword>
<keyword evidence="4" id="KW-1185">Reference proteome</keyword>
<dbReference type="Proteomes" id="UP000002875">
    <property type="component" value="Chromosome"/>
</dbReference>
<protein>
    <submittedName>
        <fullName evidence="3">TonB-dependent receptor</fullName>
    </submittedName>
</protein>
<dbReference type="SUPFAM" id="SSF56935">
    <property type="entry name" value="Porins"/>
    <property type="match status" value="2"/>
</dbReference>
<dbReference type="SUPFAM" id="SSF49464">
    <property type="entry name" value="Carboxypeptidase regulatory domain-like"/>
    <property type="match status" value="1"/>
</dbReference>
<accession>A0ABM5N2Y4</accession>
<feature type="chain" id="PRO_5046098739" evidence="1">
    <location>
        <begin position="19"/>
        <end position="927"/>
    </location>
</feature>
<feature type="signal peptide" evidence="1">
    <location>
        <begin position="1"/>
        <end position="18"/>
    </location>
</feature>
<name>A0ABM5N2Y4_EMTOG</name>
<gene>
    <name evidence="3" type="ordered locus">Emtol_2670</name>
</gene>
<organism evidence="3 4">
    <name type="scientific">Emticicia oligotrophica (strain DSM 17448 / CIP 109782 / MTCC 6937 / GPTSA100-15)</name>
    <dbReference type="NCBI Taxonomy" id="929562"/>
    <lineage>
        <taxon>Bacteria</taxon>
        <taxon>Pseudomonadati</taxon>
        <taxon>Bacteroidota</taxon>
        <taxon>Cytophagia</taxon>
        <taxon>Cytophagales</taxon>
        <taxon>Leadbetterellaceae</taxon>
        <taxon>Emticicia</taxon>
    </lineage>
</organism>
<dbReference type="InterPro" id="IPR041700">
    <property type="entry name" value="OMP_b-brl_3"/>
</dbReference>
<evidence type="ECO:0000256" key="1">
    <source>
        <dbReference type="SAM" id="SignalP"/>
    </source>
</evidence>
<dbReference type="InterPro" id="IPR008969">
    <property type="entry name" value="CarboxyPept-like_regulatory"/>
</dbReference>
<evidence type="ECO:0000259" key="2">
    <source>
        <dbReference type="Pfam" id="PF14905"/>
    </source>
</evidence>
<dbReference type="Pfam" id="PF14905">
    <property type="entry name" value="OMP_b-brl_3"/>
    <property type="match status" value="1"/>
</dbReference>
<feature type="domain" description="Outer membrane protein beta-barrel" evidence="2">
    <location>
        <begin position="456"/>
        <end position="812"/>
    </location>
</feature>
<dbReference type="RefSeq" id="WP_015029502.1">
    <property type="nucleotide sequence ID" value="NC_018748.1"/>
</dbReference>
<dbReference type="EMBL" id="CP002961">
    <property type="protein sequence ID" value="AFK03806.1"/>
    <property type="molecule type" value="Genomic_DNA"/>
</dbReference>
<dbReference type="Pfam" id="PF13715">
    <property type="entry name" value="CarbopepD_reg_2"/>
    <property type="match status" value="1"/>
</dbReference>